<protein>
    <submittedName>
        <fullName evidence="2">Uncharacterized protein</fullName>
    </submittedName>
</protein>
<evidence type="ECO:0000313" key="2">
    <source>
        <dbReference type="EMBL" id="TBU88804.1"/>
    </source>
</evidence>
<dbReference type="OrthoDB" id="8549814at2"/>
<organism evidence="2 5">
    <name type="scientific">Phytopseudomonas dryadis</name>
    <dbReference type="NCBI Taxonomy" id="2487520"/>
    <lineage>
        <taxon>Bacteria</taxon>
        <taxon>Pseudomonadati</taxon>
        <taxon>Pseudomonadota</taxon>
        <taxon>Gammaproteobacteria</taxon>
        <taxon>Pseudomonadales</taxon>
        <taxon>Pseudomonadaceae</taxon>
        <taxon>Phytopseudomonas</taxon>
    </lineage>
</organism>
<gene>
    <name evidence="3" type="ORF">DNK34_22905</name>
    <name evidence="2" type="ORF">DNK44_17725</name>
</gene>
<proteinExistence type="predicted"/>
<reference evidence="4 5" key="1">
    <citation type="submission" date="2018-06" db="EMBL/GenBank/DDBJ databases">
        <title>Three novel Pseudomonas species isolated from symptomatic oak.</title>
        <authorList>
            <person name="Bueno-Gonzalez V."/>
            <person name="Brady C."/>
        </authorList>
    </citation>
    <scope>NUCLEOTIDE SEQUENCE [LARGE SCALE GENOMIC DNA]</scope>
    <source>
        <strain evidence="3 4">P26B</strain>
        <strain evidence="2 5">P6B</strain>
    </source>
</reference>
<dbReference type="RefSeq" id="WP_131177616.1">
    <property type="nucleotide sequence ID" value="NZ_QJUL01000028.1"/>
</dbReference>
<keyword evidence="1" id="KW-0812">Transmembrane</keyword>
<dbReference type="Proteomes" id="UP000291334">
    <property type="component" value="Unassembled WGS sequence"/>
</dbReference>
<sequence>MQSLRSPYNPMHMILGLIIWSLWFVALYGGQSVACSVAPPALQDGAWTWLNLALGVGTALTLVLLGALARLFWRAARHAQRSERERFVASIAAWINLIAALATLFIALPIVGLPPCA</sequence>
<keyword evidence="4" id="KW-1185">Reference proteome</keyword>
<feature type="transmembrane region" description="Helical" evidence="1">
    <location>
        <begin position="46"/>
        <end position="67"/>
    </location>
</feature>
<keyword evidence="1" id="KW-0472">Membrane</keyword>
<dbReference type="EMBL" id="QJUL01000028">
    <property type="protein sequence ID" value="TBU88804.1"/>
    <property type="molecule type" value="Genomic_DNA"/>
</dbReference>
<evidence type="ECO:0000313" key="4">
    <source>
        <dbReference type="Proteomes" id="UP000291334"/>
    </source>
</evidence>
<accession>A0A4Q9QWR0</accession>
<feature type="transmembrane region" description="Helical" evidence="1">
    <location>
        <begin position="87"/>
        <end position="111"/>
    </location>
</feature>
<evidence type="ECO:0000256" key="1">
    <source>
        <dbReference type="SAM" id="Phobius"/>
    </source>
</evidence>
<comment type="caution">
    <text evidence="2">The sequence shown here is derived from an EMBL/GenBank/DDBJ whole genome shotgun (WGS) entry which is preliminary data.</text>
</comment>
<evidence type="ECO:0000313" key="5">
    <source>
        <dbReference type="Proteomes" id="UP000293172"/>
    </source>
</evidence>
<evidence type="ECO:0000313" key="3">
    <source>
        <dbReference type="EMBL" id="TBV00682.1"/>
    </source>
</evidence>
<dbReference type="Proteomes" id="UP000293172">
    <property type="component" value="Unassembled WGS sequence"/>
</dbReference>
<dbReference type="AlphaFoldDB" id="A0A4Q9QWR0"/>
<dbReference type="EMBL" id="QJUM01000037">
    <property type="protein sequence ID" value="TBV00682.1"/>
    <property type="molecule type" value="Genomic_DNA"/>
</dbReference>
<name>A0A4Q9QWR0_9GAMM</name>
<keyword evidence="1" id="KW-1133">Transmembrane helix</keyword>